<evidence type="ECO:0000256" key="6">
    <source>
        <dbReference type="ARBA" id="ARBA00023235"/>
    </source>
</evidence>
<dbReference type="InterPro" id="IPR016176">
    <property type="entry name" value="Cbl-dep_enz_cat"/>
</dbReference>
<evidence type="ECO:0000256" key="1">
    <source>
        <dbReference type="ARBA" id="ARBA00001922"/>
    </source>
</evidence>
<dbReference type="Proteomes" id="UP000230407">
    <property type="component" value="Unassembled WGS sequence"/>
</dbReference>
<dbReference type="InterPro" id="IPR006159">
    <property type="entry name" value="Acid_CoA_mut_C"/>
</dbReference>
<evidence type="ECO:0000256" key="5">
    <source>
        <dbReference type="ARBA" id="ARBA00022723"/>
    </source>
</evidence>
<dbReference type="Gene3D" id="3.40.50.280">
    <property type="entry name" value="Cobalamin-binding domain"/>
    <property type="match status" value="1"/>
</dbReference>
<dbReference type="PANTHER" id="PTHR48101">
    <property type="entry name" value="METHYLMALONYL-COA MUTASE, MITOCHONDRIAL-RELATED"/>
    <property type="match status" value="1"/>
</dbReference>
<dbReference type="Gene3D" id="3.20.20.240">
    <property type="entry name" value="Methylmalonyl-CoA mutase"/>
    <property type="match status" value="1"/>
</dbReference>
<dbReference type="Pfam" id="PF01642">
    <property type="entry name" value="MM_CoA_mutase"/>
    <property type="match status" value="1"/>
</dbReference>
<comment type="subunit">
    <text evidence="3">Heterodimer of an alpha and a beta chain.</text>
</comment>
<evidence type="ECO:0000256" key="3">
    <source>
        <dbReference type="ARBA" id="ARBA00011870"/>
    </source>
</evidence>
<keyword evidence="4" id="KW-0846">Cobalamin</keyword>
<dbReference type="SUPFAM" id="SSF52242">
    <property type="entry name" value="Cobalamin (vitamin B12)-binding domain"/>
    <property type="match status" value="1"/>
</dbReference>
<keyword evidence="5" id="KW-0479">Metal-binding</keyword>
<dbReference type="SUPFAM" id="SSF51703">
    <property type="entry name" value="Cobalamin (vitamin B12)-dependent enzymes"/>
    <property type="match status" value="1"/>
</dbReference>
<feature type="region of interest" description="Disordered" evidence="8">
    <location>
        <begin position="1"/>
        <end position="57"/>
    </location>
</feature>
<evidence type="ECO:0000313" key="10">
    <source>
        <dbReference type="EMBL" id="PJE93732.1"/>
    </source>
</evidence>
<feature type="domain" description="B12-binding" evidence="9">
    <location>
        <begin position="582"/>
        <end position="711"/>
    </location>
</feature>
<dbReference type="GO" id="GO:0046872">
    <property type="term" value="F:metal ion binding"/>
    <property type="evidence" value="ECO:0007669"/>
    <property type="project" value="UniProtKB-KW"/>
</dbReference>
<name>A0A2M8LP79_9ACTN</name>
<dbReference type="CDD" id="cd02071">
    <property type="entry name" value="MM_CoA_mut_B12_BD"/>
    <property type="match status" value="1"/>
</dbReference>
<dbReference type="Pfam" id="PF02310">
    <property type="entry name" value="B12-binding"/>
    <property type="match status" value="1"/>
</dbReference>
<organism evidence="10 11">
    <name type="scientific">Streptomyces carminius</name>
    <dbReference type="NCBI Taxonomy" id="2665496"/>
    <lineage>
        <taxon>Bacteria</taxon>
        <taxon>Bacillati</taxon>
        <taxon>Actinomycetota</taxon>
        <taxon>Actinomycetes</taxon>
        <taxon>Kitasatosporales</taxon>
        <taxon>Streptomycetaceae</taxon>
        <taxon>Streptomyces</taxon>
    </lineage>
</organism>
<keyword evidence="6" id="KW-0413">Isomerase</keyword>
<reference evidence="10 11" key="1">
    <citation type="submission" date="2017-11" db="EMBL/GenBank/DDBJ databases">
        <title>Streptomyces carmine sp. nov., a novel actinomycete isolated from Sophora alopecuroides in Xinjiang, China.</title>
        <authorList>
            <person name="Wang Y."/>
            <person name="Luo X."/>
            <person name="Wan C."/>
            <person name="Zhang L."/>
        </authorList>
    </citation>
    <scope>NUCLEOTIDE SEQUENCE [LARGE SCALE GENOMIC DNA]</scope>
    <source>
        <strain evidence="10 11">TRM SA0054</strain>
    </source>
</reference>
<evidence type="ECO:0000256" key="7">
    <source>
        <dbReference type="ARBA" id="ARBA00023285"/>
    </source>
</evidence>
<evidence type="ECO:0000256" key="4">
    <source>
        <dbReference type="ARBA" id="ARBA00022628"/>
    </source>
</evidence>
<dbReference type="InterPro" id="IPR036724">
    <property type="entry name" value="Cobalamin-bd_sf"/>
</dbReference>
<dbReference type="EMBL" id="PGGW01000071">
    <property type="protein sequence ID" value="PJE93732.1"/>
    <property type="molecule type" value="Genomic_DNA"/>
</dbReference>
<dbReference type="GO" id="GO:0004494">
    <property type="term" value="F:methylmalonyl-CoA mutase activity"/>
    <property type="evidence" value="ECO:0007669"/>
    <property type="project" value="UniProtKB-EC"/>
</dbReference>
<dbReference type="InterPro" id="IPR006158">
    <property type="entry name" value="Cobalamin-bd"/>
</dbReference>
<sequence length="721" mass="77929">MGEHGAPRDVSEPKGAPVPKETKPSAARNERSAALRNVGTGPELPEASRTQKERDRPWLMRTYAGHSTAEASNELYRRNLAKGQTGLSVAFDLPTQTGYDPDHVLARGEVGRVGVPVSHLGDMRRLFQDIPLERTNTSMTINATAMWLLALYQVVAEEQGLDREAVSRLSGTTQNDIVKEYLSRGTHVFPPGPSLRLTTDLIAYTVAHLPKWNPINICSYHLQEAGATPVQEIAYAMSTAVAVLDAVRDSGQVPAGRMGDVVGRISFFVNAGVRFVEEMCKMRAFTRVWDRITRERYGIEDPRHRRFRYGVQVNSLGLTEAQPENNVQRIVLEMLAVTLSKDARARAVQLPAWNEALGLPRPWDQQWSLRIQQVLAHESDLLEYEDLFAGSHVVEARTAELAEAAWAEIGRVQEMGGAMAAVESGYLKARLVAAHAERRARIESGEEKVVGVNCFESTEPSPLTADLDTAVLTVDPAVERNVVAALRRWRGDRDEDRARRALDGLRRTAAGDGNLMPATLECARAGVTTGEWAGALREVFGEYRAPTGVSSAPLATPAEAGSALAAVRAKVSATAADLGAGRLRLLVGKPGLDGHSNGAEQIAVRARDAGFEVVYQGIRLTPEQIVAAAVAEDVHCVGLSILSGSHAELVPDVLDRLRHAGAGDVPVVVGGIIPRADAEALRAAGVAAVFTPKDFGITEIIGRIVDEIRTANKLDPLEVPA</sequence>
<feature type="compositionally biased region" description="Basic and acidic residues" evidence="8">
    <location>
        <begin position="1"/>
        <end position="12"/>
    </location>
</feature>
<comment type="similarity">
    <text evidence="2">Belongs to the methylmalonyl-CoA mutase family.</text>
</comment>
<evidence type="ECO:0000256" key="2">
    <source>
        <dbReference type="ARBA" id="ARBA00008465"/>
    </source>
</evidence>
<accession>A0A2M8LP79</accession>
<dbReference type="PROSITE" id="PS51332">
    <property type="entry name" value="B12_BINDING"/>
    <property type="match status" value="1"/>
</dbReference>
<dbReference type="NCBIfam" id="TIGR00640">
    <property type="entry name" value="acid_CoA_mut_C"/>
    <property type="match status" value="1"/>
</dbReference>
<comment type="cofactor">
    <cofactor evidence="1">
        <name>adenosylcob(III)alamin</name>
        <dbReference type="ChEBI" id="CHEBI:18408"/>
    </cofactor>
</comment>
<protein>
    <submittedName>
        <fullName evidence="10">Protein meaA</fullName>
    </submittedName>
</protein>
<evidence type="ECO:0000313" key="11">
    <source>
        <dbReference type="Proteomes" id="UP000230407"/>
    </source>
</evidence>
<dbReference type="PANTHER" id="PTHR48101:SF3">
    <property type="entry name" value="COENZYME B12-DEPENDENT MUTASE"/>
    <property type="match status" value="1"/>
</dbReference>
<gene>
    <name evidence="10" type="ORF">CUT44_31430</name>
</gene>
<proteinExistence type="inferred from homology"/>
<evidence type="ECO:0000256" key="8">
    <source>
        <dbReference type="SAM" id="MobiDB-lite"/>
    </source>
</evidence>
<dbReference type="NCBIfam" id="TIGR00641">
    <property type="entry name" value="acid_CoA_mut_N"/>
    <property type="match status" value="1"/>
</dbReference>
<dbReference type="GO" id="GO:0031419">
    <property type="term" value="F:cobalamin binding"/>
    <property type="evidence" value="ECO:0007669"/>
    <property type="project" value="UniProtKB-KW"/>
</dbReference>
<feature type="compositionally biased region" description="Basic and acidic residues" evidence="8">
    <location>
        <begin position="20"/>
        <end position="33"/>
    </location>
</feature>
<keyword evidence="7" id="KW-0170">Cobalt</keyword>
<evidence type="ECO:0000259" key="9">
    <source>
        <dbReference type="PROSITE" id="PS51332"/>
    </source>
</evidence>
<dbReference type="AlphaFoldDB" id="A0A2M8LP79"/>
<dbReference type="InterPro" id="IPR006098">
    <property type="entry name" value="MMCoA_mutase_a_cat"/>
</dbReference>
<dbReference type="InterPro" id="IPR006099">
    <property type="entry name" value="MeMalonylCoA_mutase_a/b_cat"/>
</dbReference>
<comment type="caution">
    <text evidence="10">The sequence shown here is derived from an EMBL/GenBank/DDBJ whole genome shotgun (WGS) entry which is preliminary data.</text>
</comment>
<keyword evidence="11" id="KW-1185">Reference proteome</keyword>